<reference evidence="1 2" key="1">
    <citation type="submission" date="2023-04" db="EMBL/GenBank/DDBJ databases">
        <title>Nanopore sequencing of Janthinobacterium from water.</title>
        <authorList>
            <person name="Ciuchcinski K."/>
            <person name="Rokowska A."/>
            <person name="Dziewit L."/>
        </authorList>
    </citation>
    <scope>NUCLEOTIDE SEQUENCE [LARGE SCALE GENOMIC DNA]</scope>
    <source>
        <strain evidence="1 2">DEMB2</strain>
    </source>
</reference>
<protein>
    <submittedName>
        <fullName evidence="1">Uncharacterized protein</fullName>
    </submittedName>
</protein>
<accession>A0ABY8I899</accession>
<dbReference type="RefSeq" id="WP_278318084.1">
    <property type="nucleotide sequence ID" value="NZ_CP121464.1"/>
</dbReference>
<proteinExistence type="predicted"/>
<evidence type="ECO:0000313" key="1">
    <source>
        <dbReference type="EMBL" id="WFR81146.1"/>
    </source>
</evidence>
<sequence length="74" mass="8453">MKQLPWTLCALALALVAWLAITVVSVENQRNALVTKACVDPAFKNEVDAKCLASVRSREHWWQHLSYAMTHFRN</sequence>
<organism evidence="1 2">
    <name type="scientific">Janthinobacterium rivuli</name>
    <dbReference type="NCBI Taxonomy" id="2751478"/>
    <lineage>
        <taxon>Bacteria</taxon>
        <taxon>Pseudomonadati</taxon>
        <taxon>Pseudomonadota</taxon>
        <taxon>Betaproteobacteria</taxon>
        <taxon>Burkholderiales</taxon>
        <taxon>Oxalobacteraceae</taxon>
        <taxon>Janthinobacterium</taxon>
    </lineage>
</organism>
<dbReference type="EMBL" id="CP121464">
    <property type="protein sequence ID" value="WFR81146.1"/>
    <property type="molecule type" value="Genomic_DNA"/>
</dbReference>
<gene>
    <name evidence="1" type="ORF">P9875_08255</name>
</gene>
<dbReference type="Proteomes" id="UP001219584">
    <property type="component" value="Chromosome"/>
</dbReference>
<name>A0ABY8I899_9BURK</name>
<evidence type="ECO:0000313" key="2">
    <source>
        <dbReference type="Proteomes" id="UP001219584"/>
    </source>
</evidence>
<keyword evidence="2" id="KW-1185">Reference proteome</keyword>